<dbReference type="AlphaFoldDB" id="A0AAN9VN33"/>
<feature type="region of interest" description="Disordered" evidence="2">
    <location>
        <begin position="21"/>
        <end position="92"/>
    </location>
</feature>
<dbReference type="InterPro" id="IPR011598">
    <property type="entry name" value="bHLH_dom"/>
</dbReference>
<dbReference type="Gene3D" id="4.10.280.10">
    <property type="entry name" value="Helix-loop-helix DNA-binding domain"/>
    <property type="match status" value="1"/>
</dbReference>
<dbReference type="Proteomes" id="UP001378592">
    <property type="component" value="Unassembled WGS sequence"/>
</dbReference>
<evidence type="ECO:0000256" key="2">
    <source>
        <dbReference type="SAM" id="MobiDB-lite"/>
    </source>
</evidence>
<sequence length="138" mass="15862">MLVVWRKTDSCGRFRSREGQLKVIGHKASPATQRPRSLPPRATRSTIRIEESQEGASRSGRSEKERRRRDRMSSLLEQLTEDENSESAEAGKTKCDILEKACEYITELREINEQLAEIARHKEALAAKNELLRKEIKN</sequence>
<evidence type="ECO:0000256" key="1">
    <source>
        <dbReference type="SAM" id="Coils"/>
    </source>
</evidence>
<feature type="coiled-coil region" evidence="1">
    <location>
        <begin position="108"/>
        <end position="135"/>
    </location>
</feature>
<keyword evidence="5" id="KW-1185">Reference proteome</keyword>
<proteinExistence type="predicted"/>
<protein>
    <recommendedName>
        <fullName evidence="3">BHLH domain-containing protein</fullName>
    </recommendedName>
</protein>
<evidence type="ECO:0000313" key="4">
    <source>
        <dbReference type="EMBL" id="KAK7794373.1"/>
    </source>
</evidence>
<evidence type="ECO:0000259" key="3">
    <source>
        <dbReference type="PROSITE" id="PS50888"/>
    </source>
</evidence>
<evidence type="ECO:0000313" key="5">
    <source>
        <dbReference type="Proteomes" id="UP001378592"/>
    </source>
</evidence>
<feature type="domain" description="BHLH" evidence="3">
    <location>
        <begin position="56"/>
        <end position="108"/>
    </location>
</feature>
<dbReference type="Pfam" id="PF00010">
    <property type="entry name" value="HLH"/>
    <property type="match status" value="1"/>
</dbReference>
<dbReference type="PROSITE" id="PS50888">
    <property type="entry name" value="BHLH"/>
    <property type="match status" value="1"/>
</dbReference>
<dbReference type="EMBL" id="JAZDUA010000335">
    <property type="protein sequence ID" value="KAK7794373.1"/>
    <property type="molecule type" value="Genomic_DNA"/>
</dbReference>
<gene>
    <name evidence="4" type="ORF">R5R35_011655</name>
</gene>
<reference evidence="4 5" key="1">
    <citation type="submission" date="2024-03" db="EMBL/GenBank/DDBJ databases">
        <title>The genome assembly and annotation of the cricket Gryllus longicercus Weissman &amp; Gray.</title>
        <authorList>
            <person name="Szrajer S."/>
            <person name="Gray D."/>
            <person name="Ylla G."/>
        </authorList>
    </citation>
    <scope>NUCLEOTIDE SEQUENCE [LARGE SCALE GENOMIC DNA]</scope>
    <source>
        <strain evidence="4">DAG 2021-001</strain>
        <tissue evidence="4">Whole body minus gut</tissue>
    </source>
</reference>
<organism evidence="4 5">
    <name type="scientific">Gryllus longicercus</name>
    <dbReference type="NCBI Taxonomy" id="2509291"/>
    <lineage>
        <taxon>Eukaryota</taxon>
        <taxon>Metazoa</taxon>
        <taxon>Ecdysozoa</taxon>
        <taxon>Arthropoda</taxon>
        <taxon>Hexapoda</taxon>
        <taxon>Insecta</taxon>
        <taxon>Pterygota</taxon>
        <taxon>Neoptera</taxon>
        <taxon>Polyneoptera</taxon>
        <taxon>Orthoptera</taxon>
        <taxon>Ensifera</taxon>
        <taxon>Gryllidea</taxon>
        <taxon>Grylloidea</taxon>
        <taxon>Gryllidae</taxon>
        <taxon>Gryllinae</taxon>
        <taxon>Gryllus</taxon>
    </lineage>
</organism>
<comment type="caution">
    <text evidence="4">The sequence shown here is derived from an EMBL/GenBank/DDBJ whole genome shotgun (WGS) entry which is preliminary data.</text>
</comment>
<dbReference type="InterPro" id="IPR036638">
    <property type="entry name" value="HLH_DNA-bd_sf"/>
</dbReference>
<dbReference type="GO" id="GO:0046983">
    <property type="term" value="F:protein dimerization activity"/>
    <property type="evidence" value="ECO:0007669"/>
    <property type="project" value="InterPro"/>
</dbReference>
<keyword evidence="1" id="KW-0175">Coiled coil</keyword>
<accession>A0AAN9VN33</accession>
<name>A0AAN9VN33_9ORTH</name>
<dbReference type="SUPFAM" id="SSF47459">
    <property type="entry name" value="HLH, helix-loop-helix DNA-binding domain"/>
    <property type="match status" value="1"/>
</dbReference>